<sequence>MKMHEELKARAADMHKRLGGTIFAFPIEEENPLSKYAVAVFNGKDYSVYPNAMTIEEAAAGILEVLNGFKEEGWDHDYERNVRFALYQSQVDAPSVTMRRLKKGKGNYTIPAYESDIDVMDNPDDPEGKLFSARGLIKFSYLTMIDEKNPVAISFMNEYYKLLASFRYGKTAAAIKQEVRRMGRDEAIRWIEHTYERYIKDSRTITDILNAVGKGQR</sequence>
<reference evidence="2 3" key="1">
    <citation type="submission" date="2019-07" db="EMBL/GenBank/DDBJ databases">
        <title>Paenibacillus ottowii sp. nov. isolated from a fermentation system processing bovine manure.</title>
        <authorList>
            <person name="Velazquez L.F."/>
            <person name="Rajbanshi S."/>
            <person name="Guan S."/>
            <person name="Hinchee M."/>
            <person name="Welsh A."/>
        </authorList>
    </citation>
    <scope>NUCLEOTIDE SEQUENCE [LARGE SCALE GENOMIC DNA]</scope>
    <source>
        <strain evidence="2 3">MS2379</strain>
    </source>
</reference>
<name>A0ABY3BDC2_9BACL</name>
<dbReference type="EMBL" id="VIJZ01000001">
    <property type="protein sequence ID" value="TQS01401.1"/>
    <property type="molecule type" value="Genomic_DNA"/>
</dbReference>
<gene>
    <name evidence="1" type="ORF">FKV70_03450</name>
    <name evidence="2" type="ORF">FKV70_03740</name>
</gene>
<organism evidence="2 3">
    <name type="scientific">Paenibacillus ottowii</name>
    <dbReference type="NCBI Taxonomy" id="2315729"/>
    <lineage>
        <taxon>Bacteria</taxon>
        <taxon>Bacillati</taxon>
        <taxon>Bacillota</taxon>
        <taxon>Bacilli</taxon>
        <taxon>Bacillales</taxon>
        <taxon>Paenibacillaceae</taxon>
        <taxon>Paenibacillus</taxon>
    </lineage>
</organism>
<evidence type="ECO:0000313" key="1">
    <source>
        <dbReference type="EMBL" id="TQS01401.1"/>
    </source>
</evidence>
<proteinExistence type="predicted"/>
<evidence type="ECO:0000313" key="3">
    <source>
        <dbReference type="Proteomes" id="UP000319219"/>
    </source>
</evidence>
<dbReference type="RefSeq" id="WP_142611841.1">
    <property type="nucleotide sequence ID" value="NZ_VIJZ01000001.1"/>
</dbReference>
<dbReference type="EMBL" id="VIJZ01000001">
    <property type="protein sequence ID" value="TQS01456.1"/>
    <property type="molecule type" value="Genomic_DNA"/>
</dbReference>
<keyword evidence="3" id="KW-1185">Reference proteome</keyword>
<evidence type="ECO:0000313" key="2">
    <source>
        <dbReference type="EMBL" id="TQS01456.1"/>
    </source>
</evidence>
<protein>
    <submittedName>
        <fullName evidence="2">Uncharacterized protein</fullName>
    </submittedName>
</protein>
<comment type="caution">
    <text evidence="2">The sequence shown here is derived from an EMBL/GenBank/DDBJ whole genome shotgun (WGS) entry which is preliminary data.</text>
</comment>
<dbReference type="Proteomes" id="UP000319219">
    <property type="component" value="Unassembled WGS sequence"/>
</dbReference>
<accession>A0ABY3BDC2</accession>